<evidence type="ECO:0000313" key="2">
    <source>
        <dbReference type="EMBL" id="AEH60707.1"/>
    </source>
</evidence>
<dbReference type="OrthoDB" id="41015at2157"/>
<dbReference type="KEGG" id="mzh:Mzhil_0845"/>
<keyword evidence="2" id="KW-0012">Acyltransferase</keyword>
<dbReference type="PROSITE" id="PS50263">
    <property type="entry name" value="CN_HYDROLASE"/>
    <property type="match status" value="1"/>
</dbReference>
<dbReference type="PANTHER" id="PTHR23088:SF27">
    <property type="entry name" value="DEAMINATED GLUTATHIONE AMIDASE"/>
    <property type="match status" value="1"/>
</dbReference>
<evidence type="ECO:0000313" key="3">
    <source>
        <dbReference type="Proteomes" id="UP000006622"/>
    </source>
</evidence>
<dbReference type="GO" id="GO:0016746">
    <property type="term" value="F:acyltransferase activity"/>
    <property type="evidence" value="ECO:0007669"/>
    <property type="project" value="UniProtKB-KW"/>
</dbReference>
<reference evidence="2 3" key="1">
    <citation type="submission" date="2010-07" db="EMBL/GenBank/DDBJ databases">
        <title>The complete genome of Methanosalsum zhilinae DSM 4017.</title>
        <authorList>
            <consortium name="US DOE Joint Genome Institute (JGI-PGF)"/>
            <person name="Lucas S."/>
            <person name="Copeland A."/>
            <person name="Lapidus A."/>
            <person name="Glavina del Rio T."/>
            <person name="Dalin E."/>
            <person name="Tice H."/>
            <person name="Bruce D."/>
            <person name="Goodwin L."/>
            <person name="Pitluck S."/>
            <person name="Kyrpides N."/>
            <person name="Mavromatis K."/>
            <person name="Ovchinnikova G."/>
            <person name="Daligault H."/>
            <person name="Detter J.C."/>
            <person name="Han C."/>
            <person name="Tapia R."/>
            <person name="Larimer F."/>
            <person name="Land M."/>
            <person name="Hauser L."/>
            <person name="Markowitz V."/>
            <person name="Cheng J.-F."/>
            <person name="Hugenholtz P."/>
            <person name="Woyke T."/>
            <person name="Wu D."/>
            <person name="Spring S."/>
            <person name="Schueler E."/>
            <person name="Brambilla E."/>
            <person name="Klenk H.-P."/>
            <person name="Eisen J.A."/>
        </authorList>
    </citation>
    <scope>NUCLEOTIDE SEQUENCE [LARGE SCALE GENOMIC DNA]</scope>
    <source>
        <strain evidence="3">DSM 4017 / NBRC 107636 / OCM 62 / WeN5</strain>
    </source>
</reference>
<name>F7XLH9_METZD</name>
<dbReference type="EMBL" id="CP002101">
    <property type="protein sequence ID" value="AEH60707.1"/>
    <property type="molecule type" value="Genomic_DNA"/>
</dbReference>
<dbReference type="SUPFAM" id="SSF56317">
    <property type="entry name" value="Carbon-nitrogen hydrolase"/>
    <property type="match status" value="1"/>
</dbReference>
<dbReference type="HOGENOM" id="CLU_030130_3_1_2"/>
<dbReference type="Pfam" id="PF00795">
    <property type="entry name" value="CN_hydrolase"/>
    <property type="match status" value="1"/>
</dbReference>
<dbReference type="Gene3D" id="3.60.110.10">
    <property type="entry name" value="Carbon-nitrogen hydrolase"/>
    <property type="match status" value="1"/>
</dbReference>
<keyword evidence="3" id="KW-1185">Reference proteome</keyword>
<evidence type="ECO:0000259" key="1">
    <source>
        <dbReference type="PROSITE" id="PS50263"/>
    </source>
</evidence>
<dbReference type="InterPro" id="IPR003010">
    <property type="entry name" value="C-N_Hydrolase"/>
</dbReference>
<dbReference type="STRING" id="679901.Mzhil_0845"/>
<dbReference type="RefSeq" id="WP_013898146.1">
    <property type="nucleotide sequence ID" value="NC_015676.1"/>
</dbReference>
<gene>
    <name evidence="2" type="ordered locus">Mzhil_0845</name>
</gene>
<sequence length="263" mass="29826">MKNIRVSCIQMDISYCNKKENLQKAFLMADSAVSKGADIIVLPEVFSTGFCYERIEEVAEEHPYDTIQKIADFSKKNNCIMIGSIIEKNTFENNIEYYNLGYCIEYGQIAGFYRKIHPFTEEKKYFSPGSKVHTIPLRGCNLNIGLEICYEIRFPEIARKMALEGADILITIAEFPKPRSDIWSALAKARAIENQIPHVACNRTGSDPRKDYFGGSLIINAEGDILAEASDNETILIADIDTEQKNKIRSSIPVFADRRPELY</sequence>
<dbReference type="PANTHER" id="PTHR23088">
    <property type="entry name" value="NITRILASE-RELATED"/>
    <property type="match status" value="1"/>
</dbReference>
<feature type="domain" description="CN hydrolase" evidence="1">
    <location>
        <begin position="4"/>
        <end position="242"/>
    </location>
</feature>
<dbReference type="AlphaFoldDB" id="F7XLH9"/>
<protein>
    <submittedName>
        <fullName evidence="2">Nitrilase/cyanide hydratase and apolipoprotein N-acyltransferase</fullName>
    </submittedName>
</protein>
<dbReference type="InterPro" id="IPR036526">
    <property type="entry name" value="C-N_Hydrolase_sf"/>
</dbReference>
<dbReference type="CDD" id="cd07583">
    <property type="entry name" value="nitrilase_5"/>
    <property type="match status" value="1"/>
</dbReference>
<keyword evidence="2" id="KW-0449">Lipoprotein</keyword>
<proteinExistence type="predicted"/>
<keyword evidence="2" id="KW-0808">Transferase</keyword>
<organism evidence="2 3">
    <name type="scientific">Methanosalsum zhilinae (strain DSM 4017 / NBRC 107636 / OCM 62 / WeN5)</name>
    <name type="common">Methanohalophilus zhilinae</name>
    <dbReference type="NCBI Taxonomy" id="679901"/>
    <lineage>
        <taxon>Archaea</taxon>
        <taxon>Methanobacteriati</taxon>
        <taxon>Methanobacteriota</taxon>
        <taxon>Stenosarchaea group</taxon>
        <taxon>Methanomicrobia</taxon>
        <taxon>Methanosarcinales</taxon>
        <taxon>Methanosarcinaceae</taxon>
        <taxon>Methanosalsum</taxon>
    </lineage>
</organism>
<dbReference type="GeneID" id="10822466"/>
<dbReference type="Proteomes" id="UP000006622">
    <property type="component" value="Chromosome"/>
</dbReference>
<accession>F7XLH9</accession>